<sequence length="198" mass="21775">MTKQGGVSRCVLILGSVALLLLAVVLFIFWQTISVKESGADVPPIIESQVEDRLINQPATNPLTGRNEQLSETRHSHPSDPPAKSVFSRDADIAVSIPTELGHGFALPLFDDVDLDITFETERKIGEKKLLLQGRITGESLSTVTLTLIGDDYLMTIQDMENGKSYRLRGNQAKRRATVTEVDLAKMPAQTHEHVSVQ</sequence>
<feature type="region of interest" description="Disordered" evidence="1">
    <location>
        <begin position="56"/>
        <end position="86"/>
    </location>
</feature>
<accession>A0AAW7XG81</accession>
<keyword evidence="2" id="KW-0472">Membrane</keyword>
<keyword evidence="2" id="KW-0812">Transmembrane</keyword>
<gene>
    <name evidence="3" type="ORF">Q4490_02240</name>
</gene>
<evidence type="ECO:0008006" key="5">
    <source>
        <dbReference type="Google" id="ProtNLM"/>
    </source>
</evidence>
<reference evidence="3" key="1">
    <citation type="submission" date="2023-07" db="EMBL/GenBank/DDBJ databases">
        <title>Genome content predicts the carbon catabolic preferences of heterotrophic bacteria.</title>
        <authorList>
            <person name="Gralka M."/>
        </authorList>
    </citation>
    <scope>NUCLEOTIDE SEQUENCE</scope>
    <source>
        <strain evidence="3">I2M16</strain>
    </source>
</reference>
<evidence type="ECO:0000313" key="4">
    <source>
        <dbReference type="Proteomes" id="UP001169862"/>
    </source>
</evidence>
<feature type="compositionally biased region" description="Basic and acidic residues" evidence="1">
    <location>
        <begin position="69"/>
        <end position="78"/>
    </location>
</feature>
<dbReference type="AlphaFoldDB" id="A0AAW7XG81"/>
<evidence type="ECO:0000256" key="1">
    <source>
        <dbReference type="SAM" id="MobiDB-lite"/>
    </source>
</evidence>
<dbReference type="Proteomes" id="UP001169862">
    <property type="component" value="Unassembled WGS sequence"/>
</dbReference>
<keyword evidence="2" id="KW-1133">Transmembrane helix</keyword>
<dbReference type="RefSeq" id="WP_303548370.1">
    <property type="nucleotide sequence ID" value="NZ_CAXHZV010000001.1"/>
</dbReference>
<name>A0AAW7XG81_9GAMM</name>
<dbReference type="EMBL" id="JAUOPG010000001">
    <property type="protein sequence ID" value="MDO6452373.1"/>
    <property type="molecule type" value="Genomic_DNA"/>
</dbReference>
<proteinExistence type="predicted"/>
<feature type="transmembrane region" description="Helical" evidence="2">
    <location>
        <begin position="12"/>
        <end position="30"/>
    </location>
</feature>
<comment type="caution">
    <text evidence="3">The sequence shown here is derived from an EMBL/GenBank/DDBJ whole genome shotgun (WGS) entry which is preliminary data.</text>
</comment>
<protein>
    <recommendedName>
        <fullName evidence="5">Type II secretion system protein GspC N-terminal domain-containing protein</fullName>
    </recommendedName>
</protein>
<evidence type="ECO:0000313" key="3">
    <source>
        <dbReference type="EMBL" id="MDO6452373.1"/>
    </source>
</evidence>
<evidence type="ECO:0000256" key="2">
    <source>
        <dbReference type="SAM" id="Phobius"/>
    </source>
</evidence>
<organism evidence="3 4">
    <name type="scientific">Neptunomonas phycophila</name>
    <dbReference type="NCBI Taxonomy" id="1572645"/>
    <lineage>
        <taxon>Bacteria</taxon>
        <taxon>Pseudomonadati</taxon>
        <taxon>Pseudomonadota</taxon>
        <taxon>Gammaproteobacteria</taxon>
        <taxon>Oceanospirillales</taxon>
        <taxon>Oceanospirillaceae</taxon>
        <taxon>Neptunomonas</taxon>
    </lineage>
</organism>
<feature type="compositionally biased region" description="Polar residues" evidence="1">
    <location>
        <begin position="57"/>
        <end position="68"/>
    </location>
</feature>